<keyword evidence="10" id="KW-1185">Reference proteome</keyword>
<comment type="similarity">
    <text evidence="2">Belongs to the peptidase S54 family.</text>
</comment>
<dbReference type="GO" id="GO:0004252">
    <property type="term" value="F:serine-type endopeptidase activity"/>
    <property type="evidence" value="ECO:0007669"/>
    <property type="project" value="InterPro"/>
</dbReference>
<feature type="transmembrane region" description="Helical" evidence="7">
    <location>
        <begin position="123"/>
        <end position="142"/>
    </location>
</feature>
<feature type="transmembrane region" description="Helical" evidence="7">
    <location>
        <begin position="96"/>
        <end position="117"/>
    </location>
</feature>
<dbReference type="AlphaFoldDB" id="A0A1D8JD81"/>
<dbReference type="EMBL" id="CP017560">
    <property type="protein sequence ID" value="AOV06668.1"/>
    <property type="molecule type" value="Genomic_DNA"/>
</dbReference>
<evidence type="ECO:0000256" key="4">
    <source>
        <dbReference type="ARBA" id="ARBA00022801"/>
    </source>
</evidence>
<evidence type="ECO:0000313" key="9">
    <source>
        <dbReference type="EMBL" id="AOV06668.1"/>
    </source>
</evidence>
<dbReference type="PANTHER" id="PTHR43731:SF14">
    <property type="entry name" value="PRESENILIN-ASSOCIATED RHOMBOID-LIKE PROTEIN, MITOCHONDRIAL"/>
    <property type="match status" value="1"/>
</dbReference>
<keyword evidence="6 7" id="KW-0472">Membrane</keyword>
<feature type="domain" description="Peptidase S54 rhomboid" evidence="8">
    <location>
        <begin position="55"/>
        <end position="190"/>
    </location>
</feature>
<reference evidence="9 10" key="1">
    <citation type="submission" date="2016-09" db="EMBL/GenBank/DDBJ databases">
        <title>Complete genome sequence of the Lysinibacillus sphaericus LMG 22257, a specie of Bacillus with ureolytic activity that can effectively biodeposit calcium carbonate.</title>
        <authorList>
            <person name="Yan W."/>
        </authorList>
    </citation>
    <scope>NUCLEOTIDE SEQUENCE [LARGE SCALE GENOMIC DNA]</scope>
    <source>
        <strain evidence="9 10">LMG 22257</strain>
    </source>
</reference>
<evidence type="ECO:0000256" key="2">
    <source>
        <dbReference type="ARBA" id="ARBA00009045"/>
    </source>
</evidence>
<dbReference type="SUPFAM" id="SSF144091">
    <property type="entry name" value="Rhomboid-like"/>
    <property type="match status" value="1"/>
</dbReference>
<dbReference type="GO" id="GO:0006508">
    <property type="term" value="P:proteolysis"/>
    <property type="evidence" value="ECO:0007669"/>
    <property type="project" value="UniProtKB-KW"/>
</dbReference>
<feature type="transmembrane region" description="Helical" evidence="7">
    <location>
        <begin position="172"/>
        <end position="190"/>
    </location>
</feature>
<protein>
    <submittedName>
        <fullName evidence="9">Rhomboid family intramembrane serine protease</fullName>
    </submittedName>
</protein>
<evidence type="ECO:0000256" key="6">
    <source>
        <dbReference type="ARBA" id="ARBA00023136"/>
    </source>
</evidence>
<dbReference type="KEGG" id="surl:BI350_02970"/>
<feature type="transmembrane region" description="Helical" evidence="7">
    <location>
        <begin position="12"/>
        <end position="44"/>
    </location>
</feature>
<dbReference type="InterPro" id="IPR022764">
    <property type="entry name" value="Peptidase_S54_rhomboid_dom"/>
</dbReference>
<sequence>MFTRRESFSEYIRFYPVISILLALNIGIFLVTLLPGIGGLIYYGGMGMNAAIASGEWWRFFTPMFLHAGFMHILFNMFCLFVFGPELEKIIGKMRLITLYFLSGLFANVATFFIHAYDYNHVGASGAIFGLFGAYGALVYYTKHALPQLRQVILPIIAISVVMTFLQSNVNVTAHITGLIVGFIIGLSYFNPKRIVSWRKPNRQ</sequence>
<evidence type="ECO:0000259" key="8">
    <source>
        <dbReference type="Pfam" id="PF01694"/>
    </source>
</evidence>
<comment type="subcellular location">
    <subcellularLocation>
        <location evidence="1">Membrane</location>
        <topology evidence="1">Multi-pass membrane protein</topology>
    </subcellularLocation>
</comment>
<name>A0A1D8JD81_9BACL</name>
<dbReference type="PANTHER" id="PTHR43731">
    <property type="entry name" value="RHOMBOID PROTEASE"/>
    <property type="match status" value="1"/>
</dbReference>
<feature type="transmembrane region" description="Helical" evidence="7">
    <location>
        <begin position="149"/>
        <end position="166"/>
    </location>
</feature>
<keyword evidence="4" id="KW-0378">Hydrolase</keyword>
<keyword evidence="5 7" id="KW-1133">Transmembrane helix</keyword>
<keyword evidence="3 7" id="KW-0812">Transmembrane</keyword>
<feature type="transmembrane region" description="Helical" evidence="7">
    <location>
        <begin position="64"/>
        <end position="84"/>
    </location>
</feature>
<gene>
    <name evidence="9" type="ORF">BI350_02970</name>
</gene>
<keyword evidence="9" id="KW-0645">Protease</keyword>
<dbReference type="InterPro" id="IPR035952">
    <property type="entry name" value="Rhomboid-like_sf"/>
</dbReference>
<organism evidence="9 10">
    <name type="scientific">Sporosarcina ureilytica</name>
    <dbReference type="NCBI Taxonomy" id="298596"/>
    <lineage>
        <taxon>Bacteria</taxon>
        <taxon>Bacillati</taxon>
        <taxon>Bacillota</taxon>
        <taxon>Bacilli</taxon>
        <taxon>Bacillales</taxon>
        <taxon>Caryophanaceae</taxon>
        <taxon>Sporosarcina</taxon>
    </lineage>
</organism>
<evidence type="ECO:0000256" key="5">
    <source>
        <dbReference type="ARBA" id="ARBA00022989"/>
    </source>
</evidence>
<dbReference type="InterPro" id="IPR050925">
    <property type="entry name" value="Rhomboid_protease_S54"/>
</dbReference>
<dbReference type="RefSeq" id="WP_075526779.1">
    <property type="nucleotide sequence ID" value="NZ_CP017560.1"/>
</dbReference>
<evidence type="ECO:0000256" key="7">
    <source>
        <dbReference type="SAM" id="Phobius"/>
    </source>
</evidence>
<evidence type="ECO:0000256" key="1">
    <source>
        <dbReference type="ARBA" id="ARBA00004141"/>
    </source>
</evidence>
<dbReference type="GO" id="GO:0016020">
    <property type="term" value="C:membrane"/>
    <property type="evidence" value="ECO:0007669"/>
    <property type="project" value="UniProtKB-SubCell"/>
</dbReference>
<evidence type="ECO:0000256" key="3">
    <source>
        <dbReference type="ARBA" id="ARBA00022692"/>
    </source>
</evidence>
<evidence type="ECO:0000313" key="10">
    <source>
        <dbReference type="Proteomes" id="UP000185746"/>
    </source>
</evidence>
<dbReference type="Pfam" id="PF01694">
    <property type="entry name" value="Rhomboid"/>
    <property type="match status" value="1"/>
</dbReference>
<dbReference type="Gene3D" id="1.20.1540.10">
    <property type="entry name" value="Rhomboid-like"/>
    <property type="match status" value="1"/>
</dbReference>
<accession>A0A1D8JD81</accession>
<proteinExistence type="inferred from homology"/>
<dbReference type="Proteomes" id="UP000185746">
    <property type="component" value="Chromosome"/>
</dbReference>